<proteinExistence type="predicted"/>
<sequence length="398" mass="44120">MTDPSRACSAQAPLGAFSPSPAVSAFDRWRLPCDDGKLLVLRSTDSAEQAGGGGEEMTAYWRAQARKQLERSRDANTTLLMGSVRSEASRASAPQPTDTLRPEELKSDVDLGQRVDRLQLESCQAEIQGFKKKLVLLEEFNTELCHLKAKAESEAVGLEEQIMRLQIENKKLQDASARQSAQLRDLRSLRGGESQQLQSLEVQMQEQMSAAAEQLADATSRWTGCGLSSCILSLWERLWGLDDFVAELAGLREERDTLKEDLHIALSAAGPPDARNRASRRTEEGPLDRAAALEADLEMAEKMLRACEKENESLAQQNRQLRQGARLQREEVDGRQLQLVSELNAAKAEANPASMRRLTDLERELQTTKERAEEHARELAPWQSASGAGRRGGSWSGR</sequence>
<dbReference type="AlphaFoldDB" id="A0AA36ML24"/>
<feature type="region of interest" description="Disordered" evidence="2">
    <location>
        <begin position="81"/>
        <end position="108"/>
    </location>
</feature>
<feature type="compositionally biased region" description="Basic and acidic residues" evidence="2">
    <location>
        <begin position="363"/>
        <end position="378"/>
    </location>
</feature>
<comment type="caution">
    <text evidence="3">The sequence shown here is derived from an EMBL/GenBank/DDBJ whole genome shotgun (WGS) entry which is preliminary data.</text>
</comment>
<accession>A0AA36ML24</accession>
<evidence type="ECO:0000256" key="1">
    <source>
        <dbReference type="SAM" id="Coils"/>
    </source>
</evidence>
<evidence type="ECO:0000313" key="3">
    <source>
        <dbReference type="EMBL" id="CAJ1375916.1"/>
    </source>
</evidence>
<feature type="region of interest" description="Disordered" evidence="2">
    <location>
        <begin position="363"/>
        <end position="398"/>
    </location>
</feature>
<feature type="compositionally biased region" description="Gly residues" evidence="2">
    <location>
        <begin position="389"/>
        <end position="398"/>
    </location>
</feature>
<dbReference type="EMBL" id="CAUJNA010000347">
    <property type="protein sequence ID" value="CAJ1375916.1"/>
    <property type="molecule type" value="Genomic_DNA"/>
</dbReference>
<feature type="coiled-coil region" evidence="1">
    <location>
        <begin position="290"/>
        <end position="331"/>
    </location>
</feature>
<gene>
    <name evidence="3" type="ORF">EVOR1521_LOCUS5097</name>
</gene>
<protein>
    <submittedName>
        <fullName evidence="3">Uncharacterized protein</fullName>
    </submittedName>
</protein>
<feature type="coiled-coil region" evidence="1">
    <location>
        <begin position="148"/>
        <end position="182"/>
    </location>
</feature>
<organism evidence="3 4">
    <name type="scientific">Effrenium voratum</name>
    <dbReference type="NCBI Taxonomy" id="2562239"/>
    <lineage>
        <taxon>Eukaryota</taxon>
        <taxon>Sar</taxon>
        <taxon>Alveolata</taxon>
        <taxon>Dinophyceae</taxon>
        <taxon>Suessiales</taxon>
        <taxon>Symbiodiniaceae</taxon>
        <taxon>Effrenium</taxon>
    </lineage>
</organism>
<keyword evidence="4" id="KW-1185">Reference proteome</keyword>
<feature type="region of interest" description="Disordered" evidence="2">
    <location>
        <begin position="1"/>
        <end position="20"/>
    </location>
</feature>
<dbReference type="Proteomes" id="UP001178507">
    <property type="component" value="Unassembled WGS sequence"/>
</dbReference>
<evidence type="ECO:0000256" key="2">
    <source>
        <dbReference type="SAM" id="MobiDB-lite"/>
    </source>
</evidence>
<reference evidence="3" key="1">
    <citation type="submission" date="2023-08" db="EMBL/GenBank/DDBJ databases">
        <authorList>
            <person name="Chen Y."/>
            <person name="Shah S."/>
            <person name="Dougan E. K."/>
            <person name="Thang M."/>
            <person name="Chan C."/>
        </authorList>
    </citation>
    <scope>NUCLEOTIDE SEQUENCE</scope>
</reference>
<name>A0AA36ML24_9DINO</name>
<evidence type="ECO:0000313" key="4">
    <source>
        <dbReference type="Proteomes" id="UP001178507"/>
    </source>
</evidence>
<keyword evidence="1" id="KW-0175">Coiled coil</keyword>